<evidence type="ECO:0000313" key="3">
    <source>
        <dbReference type="Proteomes" id="UP000199207"/>
    </source>
</evidence>
<proteinExistence type="predicted"/>
<dbReference type="STRING" id="910347.SAMN05421773_102426"/>
<reference evidence="2 3" key="1">
    <citation type="submission" date="2016-10" db="EMBL/GenBank/DDBJ databases">
        <authorList>
            <person name="de Groot N.N."/>
        </authorList>
    </citation>
    <scope>NUCLEOTIDE SEQUENCE [LARGE SCALE GENOMIC DNA]</scope>
    <source>
        <strain evidence="2 3">CGMCC 4.5739</strain>
    </source>
</reference>
<feature type="compositionally biased region" description="Low complexity" evidence="1">
    <location>
        <begin position="67"/>
        <end position="86"/>
    </location>
</feature>
<evidence type="ECO:0008006" key="4">
    <source>
        <dbReference type="Google" id="ProtNLM"/>
    </source>
</evidence>
<evidence type="ECO:0000313" key="2">
    <source>
        <dbReference type="EMBL" id="SFC24472.1"/>
    </source>
</evidence>
<sequence length="228" mass="23747">MNVNNRAERMRRSGAALLGAAVLALGGAACGQQDEEPAGSAAGNTATGPAGSQEPSEPSEPDESSESPEPSGTAPSPDASAEQAGAGDAGQDERSWVFSYYGEVNNAEIEPVHLVLSEFSTLRDLTWDTWGADSATGSGSLSGMWCLPECTDNPYQAEITLTAPEPMAGGEGEQMFGTFRLEVELPAADARFAQVEDLSGERPLMTVGAGEVERWRIGGEEVPDPVTP</sequence>
<accession>A0A1I1HLM9</accession>
<keyword evidence="3" id="KW-1185">Reference proteome</keyword>
<organism evidence="2 3">
    <name type="scientific">Streptomyces aidingensis</name>
    <dbReference type="NCBI Taxonomy" id="910347"/>
    <lineage>
        <taxon>Bacteria</taxon>
        <taxon>Bacillati</taxon>
        <taxon>Actinomycetota</taxon>
        <taxon>Actinomycetes</taxon>
        <taxon>Kitasatosporales</taxon>
        <taxon>Streptomycetaceae</taxon>
        <taxon>Streptomyces</taxon>
    </lineage>
</organism>
<name>A0A1I1HLM9_9ACTN</name>
<dbReference type="EMBL" id="FOLM01000002">
    <property type="protein sequence ID" value="SFC24472.1"/>
    <property type="molecule type" value="Genomic_DNA"/>
</dbReference>
<dbReference type="AlphaFoldDB" id="A0A1I1HLM9"/>
<dbReference type="OrthoDB" id="4205682at2"/>
<dbReference type="Proteomes" id="UP000199207">
    <property type="component" value="Unassembled WGS sequence"/>
</dbReference>
<feature type="compositionally biased region" description="Acidic residues" evidence="1">
    <location>
        <begin position="57"/>
        <end position="66"/>
    </location>
</feature>
<dbReference type="RefSeq" id="WP_093837703.1">
    <property type="nucleotide sequence ID" value="NZ_FOLM01000002.1"/>
</dbReference>
<gene>
    <name evidence="2" type="ORF">SAMN05421773_102426</name>
</gene>
<feature type="region of interest" description="Disordered" evidence="1">
    <location>
        <begin position="31"/>
        <end position="91"/>
    </location>
</feature>
<dbReference type="PROSITE" id="PS51257">
    <property type="entry name" value="PROKAR_LIPOPROTEIN"/>
    <property type="match status" value="1"/>
</dbReference>
<protein>
    <recommendedName>
        <fullName evidence="4">Lipoprotein</fullName>
    </recommendedName>
</protein>
<evidence type="ECO:0000256" key="1">
    <source>
        <dbReference type="SAM" id="MobiDB-lite"/>
    </source>
</evidence>